<proteinExistence type="predicted"/>
<evidence type="ECO:0000313" key="8">
    <source>
        <dbReference type="EMBL" id="BBM81859.1"/>
    </source>
</evidence>
<dbReference type="Pfam" id="PF00069">
    <property type="entry name" value="Pkinase"/>
    <property type="match status" value="1"/>
</dbReference>
<dbReference type="PROSITE" id="PS00108">
    <property type="entry name" value="PROTEIN_KINASE_ST"/>
    <property type="match status" value="1"/>
</dbReference>
<dbReference type="InterPro" id="IPR000719">
    <property type="entry name" value="Prot_kinase_dom"/>
</dbReference>
<keyword evidence="6" id="KW-1133">Transmembrane helix</keyword>
<feature type="binding site" evidence="5">
    <location>
        <position position="86"/>
    </location>
    <ligand>
        <name>ATP</name>
        <dbReference type="ChEBI" id="CHEBI:30616"/>
    </ligand>
</feature>
<evidence type="ECO:0000259" key="7">
    <source>
        <dbReference type="PROSITE" id="PS50011"/>
    </source>
</evidence>
<dbReference type="InterPro" id="IPR008271">
    <property type="entry name" value="Ser/Thr_kinase_AS"/>
</dbReference>
<dbReference type="RefSeq" id="WP_173013062.1">
    <property type="nucleotide sequence ID" value="NZ_AP019860.1"/>
</dbReference>
<dbReference type="KEGG" id="uam:UABAM_00201"/>
<dbReference type="SUPFAM" id="SSF82171">
    <property type="entry name" value="DPP6 N-terminal domain-like"/>
    <property type="match status" value="1"/>
</dbReference>
<dbReference type="EMBL" id="AP019860">
    <property type="protein sequence ID" value="BBM81859.1"/>
    <property type="molecule type" value="Genomic_DNA"/>
</dbReference>
<keyword evidence="6" id="KW-0472">Membrane</keyword>
<keyword evidence="1" id="KW-0808">Transferase</keyword>
<evidence type="ECO:0000256" key="4">
    <source>
        <dbReference type="ARBA" id="ARBA00022840"/>
    </source>
</evidence>
<dbReference type="InterPro" id="IPR015943">
    <property type="entry name" value="WD40/YVTN_repeat-like_dom_sf"/>
</dbReference>
<keyword evidence="3 8" id="KW-0418">Kinase</keyword>
<dbReference type="Proteomes" id="UP000326354">
    <property type="component" value="Chromosome"/>
</dbReference>
<keyword evidence="2 5" id="KW-0547">Nucleotide-binding</keyword>
<reference evidence="8 9" key="1">
    <citation type="submission" date="2019-08" db="EMBL/GenBank/DDBJ databases">
        <title>Complete genome sequence of Candidatus Uab amorphum.</title>
        <authorList>
            <person name="Shiratori T."/>
            <person name="Suzuki S."/>
            <person name="Kakizawa Y."/>
            <person name="Ishida K."/>
        </authorList>
    </citation>
    <scope>NUCLEOTIDE SEQUENCE [LARGE SCALE GENOMIC DNA]</scope>
    <source>
        <strain evidence="8 9">SRT547</strain>
    </source>
</reference>
<dbReference type="PROSITE" id="PS50011">
    <property type="entry name" value="PROTEIN_KINASE_DOM"/>
    <property type="match status" value="1"/>
</dbReference>
<sequence>MKKWFLKSKKDGQIFGPYTQQQVQKFFSEKKSNDFLISTDRVTWKPSVSKQKYLGKYEVLEEVGRGGMGVVYRARDTQLNRECALKVLTIADNKEVGIQRFFNEARAVAKIQHPYIVRIHEIYTEPHYFFAMDYIAGIPFDKYIKIDSISLNAKLELFIKICEAVAFAHEKKILHRDLKPSNVLVCQDSETYPIVLDFGIAKHTEAMDGLTKTGEIFGTPKYMAPEAANAEVLDVRSDVYSLGVMLYQMLTGHVPFNVESFVALVYQIAVEDPVPPSRLNSAVAKGSSLEIVCLKALEKNREKRIQSVSFLKTELESILQNRAIRSKAPGAWQKFSKWYKRNYLLGTLLTSLLIVLIASSSVFLILWNKAQQENLRIEKHNLLIAKQKENIIQEKDFIQRRLLESRLHSFVEKLPQEDITTNLSSLKKMYFMFDKMIRDKKDVDAELRNQYRLLSNRLKFLAATRLPKKRTVRFKNKNGSAVFSGNQRRLAQFINKHIYVWNIDENIRRFLPKNAFASVDIKVAMSIFSLSQSGRYLAYSGDQTENGEFELFVHDVEKNRQVFRGQGGLRSIRIRKDESAIVFRSGNFFHVYDLQKQRRVHSFSVPGKKLNSLLSNNDRWLAVLCSDVLFICDLENYKTYTQREKLFRSSAGLVFSADYKHLYVFTFFNIVVYNLSSRTIRVLPMRQINLEFTVPPVATTDAHVFLADKNGGLISVHHKDFTSAAVYEKIPQLISRKVSRIEACPPSAIAISKGNILQIRDTHTFKNVYNIVEDHHIQQFKLKRTAKGLEVKTITKEKYCHYTYAIADNPLPSDHKTVAQKLLKSMPFVAEIGRKILICDKKNVMIYPHLFGFSSWNDNGEFFFRRATYQHPFDFKRSEDESLLAISIAPNRLKLYDTTRFAMLSENFVASRMDKITFSLDNKFIFLGGQRGEIGLFDIKERKFKMLGNITFTCEAMATLDKNIFIATTTQGRIDVGGFSICRYENGKFFHKKFNKIKHSLIPTVGVNRKNKLFALGDNYGRFSVWRGFETPQLDFEGEVIGQILGISISEDGEYVAIFTMHSIYVYDRKAKETYSLYRGYRKFGTSNFSTNWKNAYFGNGEGGIYVVEQNHFFDRGALQEVVKRCDLLLNDDSSWWKLIEKIENKLSR</sequence>
<evidence type="ECO:0000256" key="3">
    <source>
        <dbReference type="ARBA" id="ARBA00022777"/>
    </source>
</evidence>
<dbReference type="Gene3D" id="3.30.200.20">
    <property type="entry name" value="Phosphorylase Kinase, domain 1"/>
    <property type="match status" value="1"/>
</dbReference>
<evidence type="ECO:0000313" key="9">
    <source>
        <dbReference type="Proteomes" id="UP000326354"/>
    </source>
</evidence>
<gene>
    <name evidence="8" type="ORF">UABAM_00201</name>
</gene>
<evidence type="ECO:0000256" key="1">
    <source>
        <dbReference type="ARBA" id="ARBA00022679"/>
    </source>
</evidence>
<evidence type="ECO:0000256" key="6">
    <source>
        <dbReference type="SAM" id="Phobius"/>
    </source>
</evidence>
<dbReference type="InterPro" id="IPR011009">
    <property type="entry name" value="Kinase-like_dom_sf"/>
</dbReference>
<dbReference type="Gene3D" id="1.10.510.10">
    <property type="entry name" value="Transferase(Phosphotransferase) domain 1"/>
    <property type="match status" value="1"/>
</dbReference>
<dbReference type="SMART" id="SM00220">
    <property type="entry name" value="S_TKc"/>
    <property type="match status" value="1"/>
</dbReference>
<dbReference type="PANTHER" id="PTHR43289">
    <property type="entry name" value="MITOGEN-ACTIVATED PROTEIN KINASE KINASE KINASE 20-RELATED"/>
    <property type="match status" value="1"/>
</dbReference>
<accession>A0A5S9IHE4</accession>
<keyword evidence="6" id="KW-0812">Transmembrane</keyword>
<evidence type="ECO:0000256" key="2">
    <source>
        <dbReference type="ARBA" id="ARBA00022741"/>
    </source>
</evidence>
<dbReference type="AlphaFoldDB" id="A0A5S9IHE4"/>
<keyword evidence="4 5" id="KW-0067">ATP-binding</keyword>
<feature type="transmembrane region" description="Helical" evidence="6">
    <location>
        <begin position="343"/>
        <end position="367"/>
    </location>
</feature>
<dbReference type="InterPro" id="IPR017441">
    <property type="entry name" value="Protein_kinase_ATP_BS"/>
</dbReference>
<dbReference type="CDD" id="cd14014">
    <property type="entry name" value="STKc_PknB_like"/>
    <property type="match status" value="1"/>
</dbReference>
<dbReference type="Gene3D" id="2.130.10.10">
    <property type="entry name" value="YVTN repeat-like/Quinoprotein amine dehydrogenase"/>
    <property type="match status" value="2"/>
</dbReference>
<dbReference type="PROSITE" id="PS00107">
    <property type="entry name" value="PROTEIN_KINASE_ATP"/>
    <property type="match status" value="1"/>
</dbReference>
<feature type="domain" description="Protein kinase" evidence="7">
    <location>
        <begin position="57"/>
        <end position="319"/>
    </location>
</feature>
<evidence type="ECO:0000256" key="5">
    <source>
        <dbReference type="PROSITE-ProRule" id="PRU10141"/>
    </source>
</evidence>
<keyword evidence="9" id="KW-1185">Reference proteome</keyword>
<dbReference type="SUPFAM" id="SSF56112">
    <property type="entry name" value="Protein kinase-like (PK-like)"/>
    <property type="match status" value="1"/>
</dbReference>
<dbReference type="GO" id="GO:0005524">
    <property type="term" value="F:ATP binding"/>
    <property type="evidence" value="ECO:0007669"/>
    <property type="project" value="UniProtKB-UniRule"/>
</dbReference>
<protein>
    <submittedName>
        <fullName evidence="8">Protein kinase</fullName>
    </submittedName>
</protein>
<dbReference type="PANTHER" id="PTHR43289:SF6">
    <property type="entry name" value="SERINE_THREONINE-PROTEIN KINASE NEKL-3"/>
    <property type="match status" value="1"/>
</dbReference>
<name>A0A5S9IHE4_UABAM</name>
<dbReference type="GO" id="GO:0004674">
    <property type="term" value="F:protein serine/threonine kinase activity"/>
    <property type="evidence" value="ECO:0007669"/>
    <property type="project" value="TreeGrafter"/>
</dbReference>
<organism evidence="8 9">
    <name type="scientific">Uabimicrobium amorphum</name>
    <dbReference type="NCBI Taxonomy" id="2596890"/>
    <lineage>
        <taxon>Bacteria</taxon>
        <taxon>Pseudomonadati</taxon>
        <taxon>Planctomycetota</taxon>
        <taxon>Candidatus Uabimicrobiia</taxon>
        <taxon>Candidatus Uabimicrobiales</taxon>
        <taxon>Candidatus Uabimicrobiaceae</taxon>
        <taxon>Candidatus Uabimicrobium</taxon>
    </lineage>
</organism>